<organism evidence="1">
    <name type="scientific">Escherichia coli</name>
    <dbReference type="NCBI Taxonomy" id="562"/>
    <lineage>
        <taxon>Bacteria</taxon>
        <taxon>Pseudomonadati</taxon>
        <taxon>Pseudomonadota</taxon>
        <taxon>Gammaproteobacteria</taxon>
        <taxon>Enterobacterales</taxon>
        <taxon>Enterobacteriaceae</taxon>
        <taxon>Escherichia</taxon>
    </lineage>
</organism>
<protein>
    <recommendedName>
        <fullName evidence="2">Lipoprotein</fullName>
    </recommendedName>
</protein>
<proteinExistence type="predicted"/>
<evidence type="ECO:0000313" key="1">
    <source>
        <dbReference type="EMBL" id="MJL94613.1"/>
    </source>
</evidence>
<evidence type="ECO:0008006" key="2">
    <source>
        <dbReference type="Google" id="ProtNLM"/>
    </source>
</evidence>
<dbReference type="PROSITE" id="PS51257">
    <property type="entry name" value="PROKAR_LIPOPROTEIN"/>
    <property type="match status" value="1"/>
</dbReference>
<dbReference type="EMBL" id="RTJF01000021">
    <property type="protein sequence ID" value="MJL94613.1"/>
    <property type="molecule type" value="Genomic_DNA"/>
</dbReference>
<accession>A0A3R0N0U2</accession>
<dbReference type="RefSeq" id="WP_074582661.1">
    <property type="nucleotide sequence ID" value="NZ_BFRI01000023.1"/>
</dbReference>
<sequence length="142" mass="15934">MAKQFCVFIIAMLLIACDSKTVVHTDYNINLCKNLTFNAVYKAAEKNHKLAGFNSNMRDAVLAVAGDVCAQTIENTLYEPEKYIFIREKDKYVHEKADNGSLLKVTEELPAVIDLAKTYGNMLALKNKDDARIFAEKANKIP</sequence>
<dbReference type="Proteomes" id="UP000885382">
    <property type="component" value="Unassembled WGS sequence"/>
</dbReference>
<name>A0A3R0N0U2_ECOLX</name>
<reference evidence="1" key="1">
    <citation type="submission" date="2018-06" db="EMBL/GenBank/DDBJ databases">
        <authorList>
            <person name="Ashton P.M."/>
            <person name="Dallman T."/>
            <person name="Nair S."/>
            <person name="De Pinna E."/>
            <person name="Peters T."/>
            <person name="Grant K."/>
        </authorList>
    </citation>
    <scope>NUCLEOTIDE SEQUENCE [LARGE SCALE GENOMIC DNA]</scope>
    <source>
        <strain evidence="1">462023</strain>
    </source>
</reference>
<dbReference type="AlphaFoldDB" id="A0A3R0N0U2"/>
<comment type="caution">
    <text evidence="1">The sequence shown here is derived from an EMBL/GenBank/DDBJ whole genome shotgun (WGS) entry which is preliminary data.</text>
</comment>
<gene>
    <name evidence="1" type="ORF">DNX30_17940</name>
</gene>